<feature type="transmembrane region" description="Helical" evidence="1">
    <location>
        <begin position="83"/>
        <end position="100"/>
    </location>
</feature>
<organism evidence="2 3">
    <name type="scientific">Enterobacillus tribolii</name>
    <dbReference type="NCBI Taxonomy" id="1487935"/>
    <lineage>
        <taxon>Bacteria</taxon>
        <taxon>Pseudomonadati</taxon>
        <taxon>Pseudomonadota</taxon>
        <taxon>Gammaproteobacteria</taxon>
        <taxon>Enterobacterales</taxon>
        <taxon>Hafniaceae</taxon>
        <taxon>Enterobacillus</taxon>
    </lineage>
</organism>
<keyword evidence="1" id="KW-0472">Membrane</keyword>
<dbReference type="Proteomes" id="UP000254848">
    <property type="component" value="Unassembled WGS sequence"/>
</dbReference>
<feature type="transmembrane region" description="Helical" evidence="1">
    <location>
        <begin position="106"/>
        <end position="126"/>
    </location>
</feature>
<dbReference type="AlphaFoldDB" id="A0A370Q8G6"/>
<dbReference type="EMBL" id="QRAP01000013">
    <property type="protein sequence ID" value="RDK84609.1"/>
    <property type="molecule type" value="Genomic_DNA"/>
</dbReference>
<feature type="transmembrane region" description="Helical" evidence="1">
    <location>
        <begin position="147"/>
        <end position="166"/>
    </location>
</feature>
<comment type="caution">
    <text evidence="2">The sequence shown here is derived from an EMBL/GenBank/DDBJ whole genome shotgun (WGS) entry which is preliminary data.</text>
</comment>
<sequence>MRPREPIYSAEPEISPAQTDLPEHLRFYQLCGIIAAVISALVSVLLYLLDVEDFDSPPLLVAFIIAGPVTLLLLLGMVKFPRVCAWLLLGSFSGGILYLYSQGVLFNLVITVLFTCFYLFGAVAASGSRRLLSGKPLWLAGKRYREVLTLLLLAVLLSLCSSGYLLRWAQAKKDNPLQWVEYRRTMVERYIDNRPDAGLSSKEIELKKVRLENKTLVFVYRIAGDVMMDESHLSVLARKAFSPHCAERGVKEFNMKVMLVYHQGQAESVFVFDKGDCPVFATQMLPPTG</sequence>
<evidence type="ECO:0000256" key="1">
    <source>
        <dbReference type="SAM" id="Phobius"/>
    </source>
</evidence>
<feature type="transmembrane region" description="Helical" evidence="1">
    <location>
        <begin position="27"/>
        <end position="47"/>
    </location>
</feature>
<keyword evidence="1" id="KW-1133">Transmembrane helix</keyword>
<proteinExistence type="predicted"/>
<reference evidence="2 3" key="1">
    <citation type="submission" date="2018-07" db="EMBL/GenBank/DDBJ databases">
        <title>Genomic Encyclopedia of Type Strains, Phase IV (KMG-IV): sequencing the most valuable type-strain genomes for metagenomic binning, comparative biology and taxonomic classification.</title>
        <authorList>
            <person name="Goeker M."/>
        </authorList>
    </citation>
    <scope>NUCLEOTIDE SEQUENCE [LARGE SCALE GENOMIC DNA]</scope>
    <source>
        <strain evidence="2 3">DSM 103736</strain>
    </source>
</reference>
<protein>
    <submittedName>
        <fullName evidence="2">Uncharacterized protein</fullName>
    </submittedName>
</protein>
<keyword evidence="1" id="KW-0812">Transmembrane</keyword>
<evidence type="ECO:0000313" key="2">
    <source>
        <dbReference type="EMBL" id="RDK84609.1"/>
    </source>
</evidence>
<keyword evidence="3" id="KW-1185">Reference proteome</keyword>
<name>A0A370Q8G6_9GAMM</name>
<feature type="transmembrane region" description="Helical" evidence="1">
    <location>
        <begin position="59"/>
        <end position="76"/>
    </location>
</feature>
<gene>
    <name evidence="2" type="ORF">C8D90_11388</name>
</gene>
<evidence type="ECO:0000313" key="3">
    <source>
        <dbReference type="Proteomes" id="UP000254848"/>
    </source>
</evidence>
<accession>A0A370Q8G6</accession>